<dbReference type="InParanoid" id="A0A1S0TMQ3"/>
<sequence length="65" mass="7059">QPRVFLGSQLYLAVLRVSRSVRSSWALDTVLIYGKFKTTTISATPGNPGLPGSPCTEKPKGFIIH</sequence>
<gene>
    <name evidence="2" type="ORF">LOAG_11895</name>
</gene>
<dbReference type="KEGG" id="loa:LOAG_11895"/>
<reference evidence="2" key="1">
    <citation type="submission" date="2012-04" db="EMBL/GenBank/DDBJ databases">
        <title>The Genome Sequence of Loa loa.</title>
        <authorList>
            <consortium name="The Broad Institute Genome Sequencing Platform"/>
            <consortium name="Broad Institute Genome Sequencing Center for Infectious Disease"/>
            <person name="Nutman T.B."/>
            <person name="Fink D.L."/>
            <person name="Russ C."/>
            <person name="Young S."/>
            <person name="Zeng Q."/>
            <person name="Gargeya S."/>
            <person name="Alvarado L."/>
            <person name="Berlin A."/>
            <person name="Chapman S.B."/>
            <person name="Chen Z."/>
            <person name="Freedman E."/>
            <person name="Gellesch M."/>
            <person name="Goldberg J."/>
            <person name="Griggs A."/>
            <person name="Gujja S."/>
            <person name="Heilman E.R."/>
            <person name="Heiman D."/>
            <person name="Howarth C."/>
            <person name="Mehta T."/>
            <person name="Neiman D."/>
            <person name="Pearson M."/>
            <person name="Roberts A."/>
            <person name="Saif S."/>
            <person name="Shea T."/>
            <person name="Shenoy N."/>
            <person name="Sisk P."/>
            <person name="Stolte C."/>
            <person name="Sykes S."/>
            <person name="White J."/>
            <person name="Yandava C."/>
            <person name="Haas B."/>
            <person name="Henn M.R."/>
            <person name="Nusbaum C."/>
            <person name="Birren B."/>
        </authorList>
    </citation>
    <scope>NUCLEOTIDE SEQUENCE [LARGE SCALE GENOMIC DNA]</scope>
</reference>
<feature type="region of interest" description="Disordered" evidence="1">
    <location>
        <begin position="44"/>
        <end position="65"/>
    </location>
</feature>
<evidence type="ECO:0000256" key="1">
    <source>
        <dbReference type="SAM" id="MobiDB-lite"/>
    </source>
</evidence>
<name>A0A1S0TMQ3_LOALO</name>
<dbReference type="RefSeq" id="XP_003147460.1">
    <property type="nucleotide sequence ID" value="XM_003147412.1"/>
</dbReference>
<organism evidence="2">
    <name type="scientific">Loa loa</name>
    <name type="common">Eye worm</name>
    <name type="synonym">Filaria loa</name>
    <dbReference type="NCBI Taxonomy" id="7209"/>
    <lineage>
        <taxon>Eukaryota</taxon>
        <taxon>Metazoa</taxon>
        <taxon>Ecdysozoa</taxon>
        <taxon>Nematoda</taxon>
        <taxon>Chromadorea</taxon>
        <taxon>Rhabditida</taxon>
        <taxon>Spirurina</taxon>
        <taxon>Spiruromorpha</taxon>
        <taxon>Filarioidea</taxon>
        <taxon>Onchocercidae</taxon>
        <taxon>Loa</taxon>
    </lineage>
</organism>
<evidence type="ECO:0000313" key="2">
    <source>
        <dbReference type="EMBL" id="EFO16606.1"/>
    </source>
</evidence>
<dbReference type="CTD" id="9949358"/>
<proteinExistence type="predicted"/>
<protein>
    <submittedName>
        <fullName evidence="2">Uncharacterized protein</fullName>
    </submittedName>
</protein>
<dbReference type="AlphaFoldDB" id="A0A1S0TMQ3"/>
<dbReference type="GeneID" id="9949358"/>
<dbReference type="EMBL" id="JH712304">
    <property type="protein sequence ID" value="EFO16606.1"/>
    <property type="molecule type" value="Genomic_DNA"/>
</dbReference>
<feature type="non-terminal residue" evidence="2">
    <location>
        <position position="1"/>
    </location>
</feature>
<accession>A0A1S0TMQ3</accession>